<sequence length="60" mass="6991">MCYRQTGKTIILKLVLLVLAEFALVKVPMNVVKYLIISVDIVVVEWKVAVRQLEREVKYQ</sequence>
<dbReference type="AlphaFoldDB" id="A0A0E3ZBV9"/>
<dbReference type="PATRIC" id="fig|400092.3.peg.357"/>
<evidence type="ECO:0000313" key="2">
    <source>
        <dbReference type="Proteomes" id="UP000033109"/>
    </source>
</evidence>
<accession>A0A0E3ZBV9</accession>
<dbReference type="KEGG" id="pko:PKOR_01560"/>
<name>A0A0E3ZBV9_9BACT</name>
<proteinExistence type="predicted"/>
<evidence type="ECO:0000313" key="1">
    <source>
        <dbReference type="EMBL" id="AKD02063.1"/>
    </source>
</evidence>
<dbReference type="HOGENOM" id="CLU_2937726_0_0_10"/>
<reference evidence="1 2" key="1">
    <citation type="journal article" date="2015" name="Sci. Rep.">
        <title>Unraveling adaptation of Pontibacter korlensis to radiation and infertility in desert through complete genome and comparative transcriptomic analysis.</title>
        <authorList>
            <person name="Dai J."/>
            <person name="Dai W."/>
            <person name="Qiu C."/>
            <person name="Yang Z."/>
            <person name="Zhang Y."/>
            <person name="Zhou M."/>
            <person name="Zhang L."/>
            <person name="Fang C."/>
            <person name="Gao Q."/>
            <person name="Yang Q."/>
            <person name="Li X."/>
            <person name="Wang Z."/>
            <person name="Wang Z."/>
            <person name="Jia Z."/>
            <person name="Chen X."/>
        </authorList>
    </citation>
    <scope>NUCLEOTIDE SEQUENCE [LARGE SCALE GENOMIC DNA]</scope>
    <source>
        <strain evidence="1 2">X14-1T</strain>
    </source>
</reference>
<gene>
    <name evidence="1" type="ORF">PKOR_01560</name>
</gene>
<keyword evidence="2" id="KW-1185">Reference proteome</keyword>
<dbReference type="Proteomes" id="UP000033109">
    <property type="component" value="Chromosome"/>
</dbReference>
<organism evidence="1 2">
    <name type="scientific">Pontibacter korlensis</name>
    <dbReference type="NCBI Taxonomy" id="400092"/>
    <lineage>
        <taxon>Bacteria</taxon>
        <taxon>Pseudomonadati</taxon>
        <taxon>Bacteroidota</taxon>
        <taxon>Cytophagia</taxon>
        <taxon>Cytophagales</taxon>
        <taxon>Hymenobacteraceae</taxon>
        <taxon>Pontibacter</taxon>
    </lineage>
</organism>
<dbReference type="STRING" id="400092.PKOR_01560"/>
<protein>
    <submittedName>
        <fullName evidence="1">Uncharacterized protein</fullName>
    </submittedName>
</protein>
<dbReference type="EMBL" id="CP009621">
    <property type="protein sequence ID" value="AKD02063.1"/>
    <property type="molecule type" value="Genomic_DNA"/>
</dbReference>